<accession>A0A2J8MSR2</accession>
<organism evidence="2 3">
    <name type="scientific">Pan troglodytes</name>
    <name type="common">Chimpanzee</name>
    <dbReference type="NCBI Taxonomy" id="9598"/>
    <lineage>
        <taxon>Eukaryota</taxon>
        <taxon>Metazoa</taxon>
        <taxon>Chordata</taxon>
        <taxon>Craniata</taxon>
        <taxon>Vertebrata</taxon>
        <taxon>Euteleostomi</taxon>
        <taxon>Mammalia</taxon>
        <taxon>Eutheria</taxon>
        <taxon>Euarchontoglires</taxon>
        <taxon>Primates</taxon>
        <taxon>Haplorrhini</taxon>
        <taxon>Catarrhini</taxon>
        <taxon>Hominidae</taxon>
        <taxon>Pan</taxon>
    </lineage>
</organism>
<feature type="non-terminal residue" evidence="2">
    <location>
        <position position="1"/>
    </location>
</feature>
<sequence>IQEVVQYIKRLEEAQSKRQEKLVEKHKEIRQQILDEKPKVP</sequence>
<dbReference type="Proteomes" id="UP000236370">
    <property type="component" value="Unassembled WGS sequence"/>
</dbReference>
<evidence type="ECO:0000259" key="1">
    <source>
        <dbReference type="Pfam" id="PF08703"/>
    </source>
</evidence>
<protein>
    <submittedName>
        <fullName evidence="2">PLCB1 isoform 31</fullName>
    </submittedName>
</protein>
<dbReference type="SUPFAM" id="SSF69989">
    <property type="entry name" value="C-terminal domain of PLC-beta"/>
    <property type="match status" value="1"/>
</dbReference>
<dbReference type="Pfam" id="PF08703">
    <property type="entry name" value="PLC-beta_C"/>
    <property type="match status" value="1"/>
</dbReference>
<evidence type="ECO:0000313" key="2">
    <source>
        <dbReference type="EMBL" id="PNI62551.1"/>
    </source>
</evidence>
<dbReference type="InterPro" id="IPR014815">
    <property type="entry name" value="PLC-beta_C"/>
</dbReference>
<dbReference type="EMBL" id="NBAG03000245">
    <property type="protein sequence ID" value="PNI62551.1"/>
    <property type="molecule type" value="Genomic_DNA"/>
</dbReference>
<dbReference type="GO" id="GO:0016042">
    <property type="term" value="P:lipid catabolic process"/>
    <property type="evidence" value="ECO:0007669"/>
    <property type="project" value="InterPro"/>
</dbReference>
<dbReference type="AlphaFoldDB" id="A0A2J8MSR2"/>
<dbReference type="GO" id="GO:0004435">
    <property type="term" value="F:phosphatidylinositol-4,5-bisphosphate phospholipase C activity"/>
    <property type="evidence" value="ECO:0007669"/>
    <property type="project" value="InterPro"/>
</dbReference>
<dbReference type="SMR" id="A0A2J8MSR2"/>
<evidence type="ECO:0000313" key="3">
    <source>
        <dbReference type="Proteomes" id="UP000236370"/>
    </source>
</evidence>
<gene>
    <name evidence="2" type="ORF">CK820_G0017580</name>
</gene>
<proteinExistence type="predicted"/>
<dbReference type="GO" id="GO:0005509">
    <property type="term" value="F:calcium ion binding"/>
    <property type="evidence" value="ECO:0007669"/>
    <property type="project" value="InterPro"/>
</dbReference>
<dbReference type="Gene3D" id="1.20.1230.10">
    <property type="entry name" value="Phospholipase C beta, distal C-terminal domain"/>
    <property type="match status" value="1"/>
</dbReference>
<name>A0A2J8MSR2_PANTR</name>
<dbReference type="InterPro" id="IPR042531">
    <property type="entry name" value="PLC-beta_C_sf"/>
</dbReference>
<feature type="domain" description="Phospholipase C-beta C-terminal" evidence="1">
    <location>
        <begin position="1"/>
        <end position="39"/>
    </location>
</feature>
<comment type="caution">
    <text evidence="2">The sequence shown here is derived from an EMBL/GenBank/DDBJ whole genome shotgun (WGS) entry which is preliminary data.</text>
</comment>
<reference evidence="2 3" key="1">
    <citation type="submission" date="2017-12" db="EMBL/GenBank/DDBJ databases">
        <title>High-resolution comparative analysis of great ape genomes.</title>
        <authorList>
            <person name="Pollen A."/>
            <person name="Hastie A."/>
            <person name="Hormozdiari F."/>
            <person name="Dougherty M."/>
            <person name="Liu R."/>
            <person name="Chaisson M."/>
            <person name="Hoppe E."/>
            <person name="Hill C."/>
            <person name="Pang A."/>
            <person name="Hillier L."/>
            <person name="Baker C."/>
            <person name="Armstrong J."/>
            <person name="Shendure J."/>
            <person name="Paten B."/>
            <person name="Wilson R."/>
            <person name="Chao H."/>
            <person name="Schneider V."/>
            <person name="Ventura M."/>
            <person name="Kronenberg Z."/>
            <person name="Murali S."/>
            <person name="Gordon D."/>
            <person name="Cantsilieris S."/>
            <person name="Munson K."/>
            <person name="Nelson B."/>
            <person name="Raja A."/>
            <person name="Underwood J."/>
            <person name="Diekhans M."/>
            <person name="Fiddes I."/>
            <person name="Haussler D."/>
            <person name="Eichler E."/>
        </authorList>
    </citation>
    <scope>NUCLEOTIDE SEQUENCE [LARGE SCALE GENOMIC DNA]</scope>
    <source>
        <strain evidence="2">Yerkes chimp pedigree #C0471</strain>
    </source>
</reference>